<dbReference type="GO" id="GO:0016830">
    <property type="term" value="F:carbon-carbon lyase activity"/>
    <property type="evidence" value="ECO:0007669"/>
    <property type="project" value="InterPro"/>
</dbReference>
<evidence type="ECO:0000313" key="5">
    <source>
        <dbReference type="EMBL" id="KAK5581371.1"/>
    </source>
</evidence>
<keyword evidence="6" id="KW-1185">Reference proteome</keyword>
<dbReference type="Gene3D" id="3.40.640.10">
    <property type="entry name" value="Type I PLP-dependent aspartate aminotransferase-like (Major domain)"/>
    <property type="match status" value="1"/>
</dbReference>
<name>A0AAN7YV87_9MYCE</name>
<gene>
    <name evidence="5" type="ORF">RB653_001403</name>
</gene>
<keyword evidence="3" id="KW-0456">Lyase</keyword>
<reference evidence="5 6" key="1">
    <citation type="submission" date="2023-11" db="EMBL/GenBank/DDBJ databases">
        <title>Dfirmibasis_genome.</title>
        <authorList>
            <person name="Edelbroek B."/>
            <person name="Kjellin J."/>
            <person name="Jerlstrom-Hultqvist J."/>
            <person name="Soderbom F."/>
        </authorList>
    </citation>
    <scope>NUCLEOTIDE SEQUENCE [LARGE SCALE GENOMIC DNA]</scope>
    <source>
        <strain evidence="5 6">TNS-C-14</strain>
    </source>
</reference>
<proteinExistence type="predicted"/>
<dbReference type="GO" id="GO:0019752">
    <property type="term" value="P:carboxylic acid metabolic process"/>
    <property type="evidence" value="ECO:0007669"/>
    <property type="project" value="InterPro"/>
</dbReference>
<dbReference type="PANTHER" id="PTHR42735">
    <property type="match status" value="1"/>
</dbReference>
<dbReference type="InterPro" id="IPR015421">
    <property type="entry name" value="PyrdxlP-dep_Trfase_major"/>
</dbReference>
<protein>
    <submittedName>
        <fullName evidence="5">Uncharacterized protein</fullName>
    </submittedName>
</protein>
<dbReference type="InterPro" id="IPR002129">
    <property type="entry name" value="PyrdxlP-dep_de-COase"/>
</dbReference>
<evidence type="ECO:0000256" key="3">
    <source>
        <dbReference type="ARBA" id="ARBA00023239"/>
    </source>
</evidence>
<dbReference type="Proteomes" id="UP001344447">
    <property type="component" value="Unassembled WGS sequence"/>
</dbReference>
<dbReference type="SUPFAM" id="SSF53383">
    <property type="entry name" value="PLP-dependent transferases"/>
    <property type="match status" value="1"/>
</dbReference>
<dbReference type="InterPro" id="IPR050477">
    <property type="entry name" value="GrpII_AminoAcid_Decarb"/>
</dbReference>
<dbReference type="PANTHER" id="PTHR42735:SF4">
    <property type="entry name" value="PYRIDOXAL PHOSPHATE-DEPENDENT DECARBOXYLASE FAMILY PROTEIN"/>
    <property type="match status" value="1"/>
</dbReference>
<dbReference type="AlphaFoldDB" id="A0AAN7YV87"/>
<keyword evidence="2 4" id="KW-0663">Pyridoxal phosphate</keyword>
<dbReference type="InterPro" id="IPR015424">
    <property type="entry name" value="PyrdxlP-dep_Trfase"/>
</dbReference>
<evidence type="ECO:0000313" key="6">
    <source>
        <dbReference type="Proteomes" id="UP001344447"/>
    </source>
</evidence>
<dbReference type="EMBL" id="JAVFKY010000002">
    <property type="protein sequence ID" value="KAK5581371.1"/>
    <property type="molecule type" value="Genomic_DNA"/>
</dbReference>
<feature type="modified residue" description="N6-(pyridoxal phosphate)lysine" evidence="4">
    <location>
        <position position="453"/>
    </location>
</feature>
<dbReference type="GO" id="GO:0030170">
    <property type="term" value="F:pyridoxal phosphate binding"/>
    <property type="evidence" value="ECO:0007669"/>
    <property type="project" value="InterPro"/>
</dbReference>
<dbReference type="Pfam" id="PF00282">
    <property type="entry name" value="Pyridoxal_deC"/>
    <property type="match status" value="1"/>
</dbReference>
<evidence type="ECO:0000256" key="1">
    <source>
        <dbReference type="ARBA" id="ARBA00001933"/>
    </source>
</evidence>
<evidence type="ECO:0000256" key="4">
    <source>
        <dbReference type="PIRSR" id="PIRSR602129-50"/>
    </source>
</evidence>
<accession>A0AAN7YV87</accession>
<evidence type="ECO:0000256" key="2">
    <source>
        <dbReference type="ARBA" id="ARBA00022898"/>
    </source>
</evidence>
<organism evidence="5 6">
    <name type="scientific">Dictyostelium firmibasis</name>
    <dbReference type="NCBI Taxonomy" id="79012"/>
    <lineage>
        <taxon>Eukaryota</taxon>
        <taxon>Amoebozoa</taxon>
        <taxon>Evosea</taxon>
        <taxon>Eumycetozoa</taxon>
        <taxon>Dictyostelia</taxon>
        <taxon>Dictyosteliales</taxon>
        <taxon>Dictyosteliaceae</taxon>
        <taxon>Dictyostelium</taxon>
    </lineage>
</organism>
<comment type="caution">
    <text evidence="5">The sequence shown here is derived from an EMBL/GenBank/DDBJ whole genome shotgun (WGS) entry which is preliminary data.</text>
</comment>
<sequence>MGSKTLFLGARGENKKLFNKLSKIVFNSAIDSRIQYNKSEPSIFENDYFESDNYKKSKGLIIENTKSICNYIKESTQFSSLKYQAHMLDDPLITGYIGTIAGLYYNSNNCTPQASCKSSFIEYAFSNDLCRMVGFDTNKTPDYYNSSKTITLIEKSKKELETVYPFAHSTSGGSISNIEACWSGYWVKFIPVAIKNALLNEDDLNDSKQLKITFPDGKTIKPLIECSNWELSNLNGDLSVKLPYQISLECNLPIENVFEIIKNYHPSSLGAYQFFSKNDIKQPIFLIPSSSHYCFKKAVSLIGFGSDSFKSLFIESNGRMNINDLKRYIKHSIENQIPIINVVSILGTTQEYAVDNLDEIVSIRNQVRRDFNFNFDIHVDAAFGGYSLSCIRDNYQLENPLDNQSLFPNNFKILSNESNDCETFDPELIISSYVKKQLNACKYADTITLDGHKSGYLPFSNSTICFRNSKYKDILTFSRVYVAGGNKNIPNCGVFGIEGSRPGHSSVAGYLTNSIIRPSKTGYGKLLKRCILNAKLFYISLLIKFDGNNNIKVVTIGNNPPNDVLNYLKSEIIDSETGKIKPLNQIASNKTLLQTLSNYGPDLNGVCFGFNFVSPSTGELNNDYQKYVELNKIIIDRFDYVNGPSTDLVIGHTFLNDSYGDEFISNFLFSNELKLNIPRYNKISIPLLRSSTMSPFMGETSEGSYIDTMLNILLKEITKIINSKKIHFENKIVI</sequence>
<comment type="cofactor">
    <cofactor evidence="1 4">
        <name>pyridoxal 5'-phosphate</name>
        <dbReference type="ChEBI" id="CHEBI:597326"/>
    </cofactor>
</comment>